<proteinExistence type="predicted"/>
<sequence>MELIFSEIEDPRVERTRVHLLTDILIIAILSVIAGANGWEDMENYGLSKYEWLEQFLALPEGIPSADTFRRVFERINPKVFEGCFRRWVESIVETVGAQVIPIDGKTLKGSYNRTLGKTALHLVSAWSSEYRLVLGQVKVADKSNEITAIPALLELLDIAGCIITIDAMGTQTAIASQIFNAKADYILALKGNHPTLHTQVKDWFLARLAFGFEGITNSYDERVEKGHHRTEKRQVWCVPVSQLPLLHNHSDWVGLKCLVMVVRVRHLWNKTTREVQFYLTSLDCNALEEESRSQNGLNAPLPLTGVRIN</sequence>
<evidence type="ECO:0000313" key="4">
    <source>
        <dbReference type="Proteomes" id="UP001055453"/>
    </source>
</evidence>
<dbReference type="PANTHER" id="PTHR30298:SF0">
    <property type="entry name" value="PROTEIN YBFL-RELATED"/>
    <property type="match status" value="1"/>
</dbReference>
<dbReference type="PANTHER" id="PTHR30298">
    <property type="entry name" value="H REPEAT-ASSOCIATED PREDICTED TRANSPOSASE"/>
    <property type="match status" value="1"/>
</dbReference>
<name>A0ABM7ZA07_NOSCO</name>
<evidence type="ECO:0000259" key="1">
    <source>
        <dbReference type="Pfam" id="PF01609"/>
    </source>
</evidence>
<dbReference type="Pfam" id="PF01609">
    <property type="entry name" value="DDE_Tnp_1"/>
    <property type="match status" value="1"/>
</dbReference>
<evidence type="ECO:0000313" key="3">
    <source>
        <dbReference type="EMBL" id="BDI20080.1"/>
    </source>
</evidence>
<feature type="domain" description="Transposase IS4-like" evidence="1">
    <location>
        <begin position="99"/>
        <end position="206"/>
    </location>
</feature>
<dbReference type="InterPro" id="IPR032806">
    <property type="entry name" value="YbfD_N"/>
</dbReference>
<reference evidence="3" key="1">
    <citation type="submission" date="2022-04" db="EMBL/GenBank/DDBJ databases">
        <title>Complete genome sequence of a cyanobacterium, Nostoc sp. SO-36, isolated in Antarctica.</title>
        <authorList>
            <person name="Kanesaki Y."/>
            <person name="Effendi D."/>
            <person name="Sakamoto T."/>
            <person name="Ohtani S."/>
            <person name="Awai K."/>
        </authorList>
    </citation>
    <scope>NUCLEOTIDE SEQUENCE</scope>
    <source>
        <strain evidence="3">SO-36</strain>
    </source>
</reference>
<keyword evidence="4" id="KW-1185">Reference proteome</keyword>
<dbReference type="Proteomes" id="UP001055453">
    <property type="component" value="Chromosome"/>
</dbReference>
<accession>A0ABM7ZA07</accession>
<protein>
    <submittedName>
        <fullName evidence="3">ISAs1 family transposase</fullName>
    </submittedName>
</protein>
<dbReference type="NCBIfam" id="NF033564">
    <property type="entry name" value="transpos_ISAs1"/>
    <property type="match status" value="1"/>
</dbReference>
<feature type="domain" description="H repeat-associated protein N-terminal" evidence="2">
    <location>
        <begin position="5"/>
        <end position="89"/>
    </location>
</feature>
<dbReference type="Pfam" id="PF13808">
    <property type="entry name" value="DDE_Tnp_1_assoc"/>
    <property type="match status" value="1"/>
</dbReference>
<organism evidence="3 4">
    <name type="scientific">Nostoc cf. commune SO-36</name>
    <dbReference type="NCBI Taxonomy" id="449208"/>
    <lineage>
        <taxon>Bacteria</taxon>
        <taxon>Bacillati</taxon>
        <taxon>Cyanobacteriota</taxon>
        <taxon>Cyanophyceae</taxon>
        <taxon>Nostocales</taxon>
        <taxon>Nostocaceae</taxon>
        <taxon>Nostoc</taxon>
    </lineage>
</organism>
<dbReference type="InterPro" id="IPR002559">
    <property type="entry name" value="Transposase_11"/>
</dbReference>
<dbReference type="InterPro" id="IPR051698">
    <property type="entry name" value="Transposase_11-like"/>
</dbReference>
<dbReference type="EMBL" id="AP025732">
    <property type="protein sequence ID" value="BDI20080.1"/>
    <property type="molecule type" value="Genomic_DNA"/>
</dbReference>
<gene>
    <name evidence="3" type="primary">tnpA</name>
    <name evidence="3" type="ORF">ANSO36C_58820</name>
</gene>
<dbReference type="InterPro" id="IPR047647">
    <property type="entry name" value="ISAs1_transpos"/>
</dbReference>
<evidence type="ECO:0000259" key="2">
    <source>
        <dbReference type="Pfam" id="PF13808"/>
    </source>
</evidence>